<keyword evidence="5" id="KW-1185">Reference proteome</keyword>
<dbReference type="AlphaFoldDB" id="A0A0H2RZE0"/>
<dbReference type="InterPro" id="IPR004114">
    <property type="entry name" value="THUMP_dom"/>
</dbReference>
<dbReference type="CDD" id="cd11717">
    <property type="entry name" value="THUMP_THUMPD1_like"/>
    <property type="match status" value="1"/>
</dbReference>
<dbReference type="GO" id="GO:0003723">
    <property type="term" value="F:RNA binding"/>
    <property type="evidence" value="ECO:0007669"/>
    <property type="project" value="UniProtKB-UniRule"/>
</dbReference>
<dbReference type="SUPFAM" id="SSF143437">
    <property type="entry name" value="THUMP domain-like"/>
    <property type="match status" value="1"/>
</dbReference>
<dbReference type="SMART" id="SM00981">
    <property type="entry name" value="THUMP"/>
    <property type="match status" value="1"/>
</dbReference>
<dbReference type="PANTHER" id="PTHR13452:SF10">
    <property type="entry name" value="THUMP DOMAIN-CONTAINING PROTEIN 1"/>
    <property type="match status" value="1"/>
</dbReference>
<evidence type="ECO:0000256" key="2">
    <source>
        <dbReference type="SAM" id="MobiDB-lite"/>
    </source>
</evidence>
<evidence type="ECO:0000256" key="1">
    <source>
        <dbReference type="PROSITE-ProRule" id="PRU00529"/>
    </source>
</evidence>
<dbReference type="InParanoid" id="A0A0H2RZE0"/>
<gene>
    <name evidence="4" type="ORF">SCHPADRAFT_868248</name>
</gene>
<evidence type="ECO:0000313" key="4">
    <source>
        <dbReference type="EMBL" id="KLO17435.1"/>
    </source>
</evidence>
<dbReference type="EMBL" id="KQ085905">
    <property type="protein sequence ID" value="KLO17435.1"/>
    <property type="molecule type" value="Genomic_DNA"/>
</dbReference>
<organism evidence="4 5">
    <name type="scientific">Schizopora paradoxa</name>
    <dbReference type="NCBI Taxonomy" id="27342"/>
    <lineage>
        <taxon>Eukaryota</taxon>
        <taxon>Fungi</taxon>
        <taxon>Dikarya</taxon>
        <taxon>Basidiomycota</taxon>
        <taxon>Agaricomycotina</taxon>
        <taxon>Agaricomycetes</taxon>
        <taxon>Hymenochaetales</taxon>
        <taxon>Schizoporaceae</taxon>
        <taxon>Schizopora</taxon>
    </lineage>
</organism>
<dbReference type="PROSITE" id="PS51165">
    <property type="entry name" value="THUMP"/>
    <property type="match status" value="1"/>
</dbReference>
<dbReference type="GO" id="GO:0006400">
    <property type="term" value="P:tRNA modification"/>
    <property type="evidence" value="ECO:0007669"/>
    <property type="project" value="InterPro"/>
</dbReference>
<dbReference type="FunCoup" id="A0A0H2RZE0">
    <property type="interactions" value="607"/>
</dbReference>
<dbReference type="Gene3D" id="3.30.2300.10">
    <property type="entry name" value="THUMP superfamily"/>
    <property type="match status" value="1"/>
</dbReference>
<dbReference type="STRING" id="27342.A0A0H2RZE0"/>
<dbReference type="InterPro" id="IPR040183">
    <property type="entry name" value="THUMPD1-like"/>
</dbReference>
<name>A0A0H2RZE0_9AGAM</name>
<dbReference type="OrthoDB" id="367221at2759"/>
<reference evidence="4 5" key="1">
    <citation type="submission" date="2015-04" db="EMBL/GenBank/DDBJ databases">
        <title>Complete genome sequence of Schizopora paradoxa KUC8140, a cosmopolitan wood degrader in East Asia.</title>
        <authorList>
            <consortium name="DOE Joint Genome Institute"/>
            <person name="Min B."/>
            <person name="Park H."/>
            <person name="Jang Y."/>
            <person name="Kim J.-J."/>
            <person name="Kim K.H."/>
            <person name="Pangilinan J."/>
            <person name="Lipzen A."/>
            <person name="Riley R."/>
            <person name="Grigoriev I.V."/>
            <person name="Spatafora J.W."/>
            <person name="Choi I.-G."/>
        </authorList>
    </citation>
    <scope>NUCLEOTIDE SEQUENCE [LARGE SCALE GENOMIC DNA]</scope>
    <source>
        <strain evidence="4 5">KUC8140</strain>
    </source>
</reference>
<proteinExistence type="predicted"/>
<feature type="region of interest" description="Disordered" evidence="2">
    <location>
        <begin position="1"/>
        <end position="21"/>
    </location>
</feature>
<evidence type="ECO:0000313" key="5">
    <source>
        <dbReference type="Proteomes" id="UP000053477"/>
    </source>
</evidence>
<dbReference type="Proteomes" id="UP000053477">
    <property type="component" value="Unassembled WGS sequence"/>
</dbReference>
<sequence>MAEDESKRDKKRFRRDGTSVWTKRNIDGPGVWVSCVKGKEKATVGEVYALFESLAEELWPPGDEKSNNRDVGEVGGDDDDDEEDIEKAIAREVKSMKRPRHEQRFTNCETHTACLVFMSCKPPIDPTVLIHKHMSEVERTGITKTKFARRFVPVNGTCDANTPEITSLVQRLLPDSELGSEDKPISYKIDLRIRNHNVLEKDGLIQEMAKCIPKCHKVDLKVPDVVILAEVFKSFFTMSIVRDYMRFKKFNVMEVSLATNSASNARDTGPSDAKE</sequence>
<feature type="region of interest" description="Disordered" evidence="2">
    <location>
        <begin position="59"/>
        <end position="83"/>
    </location>
</feature>
<feature type="compositionally biased region" description="Basic and acidic residues" evidence="2">
    <location>
        <begin position="62"/>
        <end position="72"/>
    </location>
</feature>
<feature type="domain" description="THUMP" evidence="3">
    <location>
        <begin position="136"/>
        <end position="242"/>
    </location>
</feature>
<keyword evidence="1" id="KW-0694">RNA-binding</keyword>
<dbReference type="PANTHER" id="PTHR13452">
    <property type="entry name" value="THUMP DOMAIN CONTAINING PROTEIN 1-RELATED"/>
    <property type="match status" value="1"/>
</dbReference>
<dbReference type="Pfam" id="PF02926">
    <property type="entry name" value="THUMP"/>
    <property type="match status" value="1"/>
</dbReference>
<accession>A0A0H2RZE0</accession>
<evidence type="ECO:0000259" key="3">
    <source>
        <dbReference type="PROSITE" id="PS51165"/>
    </source>
</evidence>
<protein>
    <recommendedName>
        <fullName evidence="3">THUMP domain-containing protein</fullName>
    </recommendedName>
</protein>